<dbReference type="RefSeq" id="WP_233438810.1">
    <property type="nucleotide sequence ID" value="NZ_BJNW01000013.1"/>
</dbReference>
<protein>
    <submittedName>
        <fullName evidence="2">Glycosyl hydrolase</fullName>
    </submittedName>
</protein>
<dbReference type="CDD" id="cd00761">
    <property type="entry name" value="Glyco_tranf_GTA_type"/>
    <property type="match status" value="1"/>
</dbReference>
<dbReference type="Gene3D" id="3.90.550.10">
    <property type="entry name" value="Spore Coat Polysaccharide Biosynthesis Protein SpsA, Chain A"/>
    <property type="match status" value="1"/>
</dbReference>
<dbReference type="STRING" id="1272.GCA_900014985_01686"/>
<sequence>MVIPVRNDAPYLERCLRALRGQTRPPDEIVVVDNGSTDALPAVLARHPEVRCVVEPVRGVAAAAATGYDAARGDVILRCDSDSVPGPEWVERHVRVLIAAGAVLPAGSSEPHGVPRGREVVAASGIARFGPRHPRLGRVVGAAYITAYRLVAGTALGHWALWGSDMAFTRQWWQQVSAHAHRDAGVHDDFDLSFRVQPHQRVVMDPGSVAVVSWRAVVSPARIRRQLRMAATTLLTNWAEERPWQRWGRRLTARRAPGQGGPR</sequence>
<dbReference type="InterPro" id="IPR001173">
    <property type="entry name" value="Glyco_trans_2-like"/>
</dbReference>
<evidence type="ECO:0000313" key="3">
    <source>
        <dbReference type="Proteomes" id="UP000315730"/>
    </source>
</evidence>
<dbReference type="PANTHER" id="PTHR43685:SF3">
    <property type="entry name" value="SLR2126 PROTEIN"/>
    <property type="match status" value="1"/>
</dbReference>
<dbReference type="Pfam" id="PF00535">
    <property type="entry name" value="Glycos_transf_2"/>
    <property type="match status" value="1"/>
</dbReference>
<proteinExistence type="predicted"/>
<dbReference type="EMBL" id="BJNW01000013">
    <property type="protein sequence ID" value="GEC99490.1"/>
    <property type="molecule type" value="Genomic_DNA"/>
</dbReference>
<feature type="domain" description="Glycosyltransferase 2-like" evidence="1">
    <location>
        <begin position="2"/>
        <end position="108"/>
    </location>
</feature>
<evidence type="ECO:0000259" key="1">
    <source>
        <dbReference type="Pfam" id="PF00535"/>
    </source>
</evidence>
<dbReference type="AlphaFoldDB" id="A0A4Y4D9Q1"/>
<dbReference type="Proteomes" id="UP000315730">
    <property type="component" value="Unassembled WGS sequence"/>
</dbReference>
<keyword evidence="3" id="KW-1185">Reference proteome</keyword>
<accession>A0A4Y4D9Q1</accession>
<dbReference type="PANTHER" id="PTHR43685">
    <property type="entry name" value="GLYCOSYLTRANSFERASE"/>
    <property type="match status" value="1"/>
</dbReference>
<comment type="caution">
    <text evidence="2">The sequence shown here is derived from an EMBL/GenBank/DDBJ whole genome shotgun (WGS) entry which is preliminary data.</text>
</comment>
<keyword evidence="2" id="KW-0378">Hydrolase</keyword>
<organism evidence="2 3">
    <name type="scientific">Kocuria varians</name>
    <name type="common">Micrococcus varians</name>
    <dbReference type="NCBI Taxonomy" id="1272"/>
    <lineage>
        <taxon>Bacteria</taxon>
        <taxon>Bacillati</taxon>
        <taxon>Actinomycetota</taxon>
        <taxon>Actinomycetes</taxon>
        <taxon>Micrococcales</taxon>
        <taxon>Micrococcaceae</taxon>
        <taxon>Kocuria</taxon>
    </lineage>
</organism>
<dbReference type="InterPro" id="IPR050834">
    <property type="entry name" value="Glycosyltransf_2"/>
</dbReference>
<name>A0A4Y4D9Q1_KOCVA</name>
<evidence type="ECO:0000313" key="2">
    <source>
        <dbReference type="EMBL" id="GEC99490.1"/>
    </source>
</evidence>
<gene>
    <name evidence="2" type="ORF">KVA01_16450</name>
</gene>
<reference evidence="2 3" key="1">
    <citation type="submission" date="2019-06" db="EMBL/GenBank/DDBJ databases">
        <title>Whole genome shotgun sequence of Kocuria varians NBRC 15358.</title>
        <authorList>
            <person name="Hosoyama A."/>
            <person name="Uohara A."/>
            <person name="Ohji S."/>
            <person name="Ichikawa N."/>
        </authorList>
    </citation>
    <scope>NUCLEOTIDE SEQUENCE [LARGE SCALE GENOMIC DNA]</scope>
    <source>
        <strain evidence="2 3">NBRC 15358</strain>
    </source>
</reference>
<dbReference type="SUPFAM" id="SSF53448">
    <property type="entry name" value="Nucleotide-diphospho-sugar transferases"/>
    <property type="match status" value="1"/>
</dbReference>
<dbReference type="InterPro" id="IPR029044">
    <property type="entry name" value="Nucleotide-diphossugar_trans"/>
</dbReference>
<dbReference type="GO" id="GO:0016787">
    <property type="term" value="F:hydrolase activity"/>
    <property type="evidence" value="ECO:0007669"/>
    <property type="project" value="UniProtKB-KW"/>
</dbReference>